<evidence type="ECO:0000256" key="5">
    <source>
        <dbReference type="ARBA" id="ARBA00022840"/>
    </source>
</evidence>
<dbReference type="PANTHER" id="PTHR43740:SF2">
    <property type="entry name" value="LEUCINE--TRNA LIGASE, MITOCHONDRIAL"/>
    <property type="match status" value="1"/>
</dbReference>
<dbReference type="Proteomes" id="UP000014760">
    <property type="component" value="Unassembled WGS sequence"/>
</dbReference>
<keyword evidence="7" id="KW-0030">Aminoacyl-tRNA synthetase</keyword>
<dbReference type="EMBL" id="KB310265">
    <property type="protein sequence ID" value="ELT92076.1"/>
    <property type="molecule type" value="Genomic_DNA"/>
</dbReference>
<evidence type="ECO:0000256" key="4">
    <source>
        <dbReference type="ARBA" id="ARBA00022741"/>
    </source>
</evidence>
<evidence type="ECO:0000256" key="1">
    <source>
        <dbReference type="ARBA" id="ARBA00005594"/>
    </source>
</evidence>
<dbReference type="GO" id="GO:0005524">
    <property type="term" value="F:ATP binding"/>
    <property type="evidence" value="ECO:0007669"/>
    <property type="project" value="UniProtKB-KW"/>
</dbReference>
<name>R7TKJ9_CAPTE</name>
<keyword evidence="6" id="KW-0648">Protein biosynthesis</keyword>
<feature type="domain" description="Methionyl/Valyl/Leucyl/Isoleucyl-tRNA synthetase anticodon-binding" evidence="11">
    <location>
        <begin position="77"/>
        <end position="195"/>
    </location>
</feature>
<protein>
    <recommendedName>
        <fullName evidence="2">leucine--tRNA ligase</fullName>
        <ecNumber evidence="2">6.1.1.4</ecNumber>
    </recommendedName>
</protein>
<reference evidence="14" key="1">
    <citation type="submission" date="2012-12" db="EMBL/GenBank/DDBJ databases">
        <authorList>
            <person name="Hellsten U."/>
            <person name="Grimwood J."/>
            <person name="Chapman J.A."/>
            <person name="Shapiro H."/>
            <person name="Aerts A."/>
            <person name="Otillar R.P."/>
            <person name="Terry A.Y."/>
            <person name="Boore J.L."/>
            <person name="Simakov O."/>
            <person name="Marletaz F."/>
            <person name="Cho S.-J."/>
            <person name="Edsinger-Gonzales E."/>
            <person name="Havlak P."/>
            <person name="Kuo D.-H."/>
            <person name="Larsson T."/>
            <person name="Lv J."/>
            <person name="Arendt D."/>
            <person name="Savage R."/>
            <person name="Osoegawa K."/>
            <person name="de Jong P."/>
            <person name="Lindberg D.R."/>
            <person name="Seaver E.C."/>
            <person name="Weisblat D.A."/>
            <person name="Putnam N.H."/>
            <person name="Grigoriev I.V."/>
            <person name="Rokhsar D.S."/>
        </authorList>
    </citation>
    <scope>NUCLEOTIDE SEQUENCE</scope>
    <source>
        <strain evidence="14">I ESC-2004</strain>
    </source>
</reference>
<keyword evidence="3" id="KW-0436">Ligase</keyword>
<evidence type="ECO:0000259" key="11">
    <source>
        <dbReference type="Pfam" id="PF08264"/>
    </source>
</evidence>
<dbReference type="SUPFAM" id="SSF52374">
    <property type="entry name" value="Nucleotidylyl transferase"/>
    <property type="match status" value="1"/>
</dbReference>
<dbReference type="OMA" id="SKHNTVD"/>
<sequence>GEAVEHAGMSKMSKSKNNGIDPQDLINQYGADTIRLYTMFAAPPEQTLEWSESAVEGANRFLRRFWKQAAEHITSGNVTISKVSDDCERRLTFNTAIAAIMELNNTINKFQVSSDQDRALMREAIEATTLMLAPIAPHAMHNIWQALGHSDSVLDAAWPVADEEALKKDAITLVVQVNGKVRAKLEVPAGLDKDAIEKLALEHDNVSKFTDGLTVRKVIVIPGKLVNIVAN</sequence>
<evidence type="ECO:0000256" key="6">
    <source>
        <dbReference type="ARBA" id="ARBA00022917"/>
    </source>
</evidence>
<evidence type="ECO:0000256" key="3">
    <source>
        <dbReference type="ARBA" id="ARBA00022598"/>
    </source>
</evidence>
<dbReference type="EnsemblMetazoa" id="CapteT119778">
    <property type="protein sequence ID" value="CapteP119778"/>
    <property type="gene ID" value="CapteG119778"/>
</dbReference>
<dbReference type="GO" id="GO:0005829">
    <property type="term" value="C:cytosol"/>
    <property type="evidence" value="ECO:0007669"/>
    <property type="project" value="TreeGrafter"/>
</dbReference>
<reference evidence="12 14" key="2">
    <citation type="journal article" date="2013" name="Nature">
        <title>Insights into bilaterian evolution from three spiralian genomes.</title>
        <authorList>
            <person name="Simakov O."/>
            <person name="Marletaz F."/>
            <person name="Cho S.J."/>
            <person name="Edsinger-Gonzales E."/>
            <person name="Havlak P."/>
            <person name="Hellsten U."/>
            <person name="Kuo D.H."/>
            <person name="Larsson T."/>
            <person name="Lv J."/>
            <person name="Arendt D."/>
            <person name="Savage R."/>
            <person name="Osoegawa K."/>
            <person name="de Jong P."/>
            <person name="Grimwood J."/>
            <person name="Chapman J.A."/>
            <person name="Shapiro H."/>
            <person name="Aerts A."/>
            <person name="Otillar R.P."/>
            <person name="Terry A.Y."/>
            <person name="Boore J.L."/>
            <person name="Grigoriev I.V."/>
            <person name="Lindberg D.R."/>
            <person name="Seaver E.C."/>
            <person name="Weisblat D.A."/>
            <person name="Putnam N.H."/>
            <person name="Rokhsar D.S."/>
        </authorList>
    </citation>
    <scope>NUCLEOTIDE SEQUENCE</scope>
    <source>
        <strain evidence="12 14">I ESC-2004</strain>
    </source>
</reference>
<keyword evidence="5" id="KW-0067">ATP-binding</keyword>
<proteinExistence type="inferred from homology"/>
<dbReference type="STRING" id="283909.R7TKJ9"/>
<reference evidence="13" key="3">
    <citation type="submission" date="2015-06" db="UniProtKB">
        <authorList>
            <consortium name="EnsemblMetazoa"/>
        </authorList>
    </citation>
    <scope>IDENTIFICATION</scope>
</reference>
<dbReference type="Pfam" id="PF08264">
    <property type="entry name" value="Anticodon_1"/>
    <property type="match status" value="1"/>
</dbReference>
<evidence type="ECO:0000256" key="2">
    <source>
        <dbReference type="ARBA" id="ARBA00013164"/>
    </source>
</evidence>
<dbReference type="GO" id="GO:0004823">
    <property type="term" value="F:leucine-tRNA ligase activity"/>
    <property type="evidence" value="ECO:0007669"/>
    <property type="project" value="UniProtKB-EC"/>
</dbReference>
<dbReference type="AlphaFoldDB" id="R7TKJ9"/>
<dbReference type="InterPro" id="IPR013155">
    <property type="entry name" value="M/V/L/I-tRNA-synth_anticd-bd"/>
</dbReference>
<feature type="domain" description="Aminoacyl-tRNA synthetase class Ia" evidence="10">
    <location>
        <begin position="10"/>
        <end position="50"/>
    </location>
</feature>
<dbReference type="FunFam" id="1.10.730.10:FF:000002">
    <property type="entry name" value="Leucine--tRNA ligase"/>
    <property type="match status" value="2"/>
</dbReference>
<dbReference type="OrthoDB" id="15954at2759"/>
<dbReference type="HOGENOM" id="CLU_004427_1_1_1"/>
<keyword evidence="14" id="KW-1185">Reference proteome</keyword>
<dbReference type="Gene3D" id="1.10.730.10">
    <property type="entry name" value="Isoleucyl-tRNA Synthetase, Domain 1"/>
    <property type="match status" value="1"/>
</dbReference>
<dbReference type="GO" id="GO:0006429">
    <property type="term" value="P:leucyl-tRNA aminoacylation"/>
    <property type="evidence" value="ECO:0007669"/>
    <property type="project" value="InterPro"/>
</dbReference>
<evidence type="ECO:0000256" key="7">
    <source>
        <dbReference type="ARBA" id="ARBA00023146"/>
    </source>
</evidence>
<comment type="similarity">
    <text evidence="1">Belongs to the class-I aminoacyl-tRNA synthetase family.</text>
</comment>
<evidence type="ECO:0000313" key="12">
    <source>
        <dbReference type="EMBL" id="ELT92076.1"/>
    </source>
</evidence>
<feature type="region of interest" description="Disordered" evidence="9">
    <location>
        <begin position="1"/>
        <end position="22"/>
    </location>
</feature>
<evidence type="ECO:0000256" key="8">
    <source>
        <dbReference type="ARBA" id="ARBA00047469"/>
    </source>
</evidence>
<accession>R7TKJ9</accession>
<keyword evidence="4" id="KW-0547">Nucleotide-binding</keyword>
<gene>
    <name evidence="12" type="ORF">CAPTEDRAFT_119778</name>
</gene>
<feature type="non-terminal residue" evidence="12">
    <location>
        <position position="1"/>
    </location>
</feature>
<dbReference type="InterPro" id="IPR002300">
    <property type="entry name" value="aa-tRNA-synth_Ia"/>
</dbReference>
<dbReference type="Pfam" id="PF00133">
    <property type="entry name" value="tRNA-synt_1"/>
    <property type="match status" value="1"/>
</dbReference>
<dbReference type="CDD" id="cd07958">
    <property type="entry name" value="Anticodon_Ia_Leu_BEm"/>
    <property type="match status" value="1"/>
</dbReference>
<organism evidence="12">
    <name type="scientific">Capitella teleta</name>
    <name type="common">Polychaete worm</name>
    <dbReference type="NCBI Taxonomy" id="283909"/>
    <lineage>
        <taxon>Eukaryota</taxon>
        <taxon>Metazoa</taxon>
        <taxon>Spiralia</taxon>
        <taxon>Lophotrochozoa</taxon>
        <taxon>Annelida</taxon>
        <taxon>Polychaeta</taxon>
        <taxon>Sedentaria</taxon>
        <taxon>Scolecida</taxon>
        <taxon>Capitellidae</taxon>
        <taxon>Capitella</taxon>
    </lineage>
</organism>
<dbReference type="EMBL" id="AMQN01030724">
    <property type="status" value="NOT_ANNOTATED_CDS"/>
    <property type="molecule type" value="Genomic_DNA"/>
</dbReference>
<dbReference type="InterPro" id="IPR002302">
    <property type="entry name" value="Leu-tRNA-ligase"/>
</dbReference>
<evidence type="ECO:0000313" key="14">
    <source>
        <dbReference type="Proteomes" id="UP000014760"/>
    </source>
</evidence>
<comment type="catalytic activity">
    <reaction evidence="8">
        <text>tRNA(Leu) + L-leucine + ATP = L-leucyl-tRNA(Leu) + AMP + diphosphate</text>
        <dbReference type="Rhea" id="RHEA:11688"/>
        <dbReference type="Rhea" id="RHEA-COMP:9613"/>
        <dbReference type="Rhea" id="RHEA-COMP:9622"/>
        <dbReference type="ChEBI" id="CHEBI:30616"/>
        <dbReference type="ChEBI" id="CHEBI:33019"/>
        <dbReference type="ChEBI" id="CHEBI:57427"/>
        <dbReference type="ChEBI" id="CHEBI:78442"/>
        <dbReference type="ChEBI" id="CHEBI:78494"/>
        <dbReference type="ChEBI" id="CHEBI:456215"/>
        <dbReference type="EC" id="6.1.1.4"/>
    </reaction>
</comment>
<evidence type="ECO:0000256" key="9">
    <source>
        <dbReference type="SAM" id="MobiDB-lite"/>
    </source>
</evidence>
<evidence type="ECO:0000313" key="13">
    <source>
        <dbReference type="EnsemblMetazoa" id="CapteP119778"/>
    </source>
</evidence>
<dbReference type="EC" id="6.1.1.4" evidence="2"/>
<dbReference type="SUPFAM" id="SSF47323">
    <property type="entry name" value="Anticodon-binding domain of a subclass of class I aminoacyl-tRNA synthetases"/>
    <property type="match status" value="1"/>
</dbReference>
<dbReference type="InterPro" id="IPR009080">
    <property type="entry name" value="tRNAsynth_Ia_anticodon-bd"/>
</dbReference>
<evidence type="ECO:0000259" key="10">
    <source>
        <dbReference type="Pfam" id="PF00133"/>
    </source>
</evidence>
<dbReference type="PANTHER" id="PTHR43740">
    <property type="entry name" value="LEUCYL-TRNA SYNTHETASE"/>
    <property type="match status" value="1"/>
</dbReference>